<sequence length="201" mass="22082">MSSTTNEQNDHDTSPAAARRTERAVILVTGIQAAGKSTVAQILAERLPRSVHVRGDLFRRMVVNGRVDMTPDPTDEATRQLRLRHQLTATVSDGYFAAGFTVISQDVILGDHLAETVAAMRSRPLFVVVLAPRPDAIVAREASRTKTAYDAWTVHALDTVLRSRTPRLGLWLDTSHQTSADTADEILARVWTEGRIKESGT</sequence>
<dbReference type="Pfam" id="PF13671">
    <property type="entry name" value="AAA_33"/>
    <property type="match status" value="1"/>
</dbReference>
<proteinExistence type="predicted"/>
<reference evidence="1 2" key="2">
    <citation type="journal article" date="2016" name="Genome Announc.">
        <title>Permanent Draft Genome Sequences for Two Variants of Frankia sp. Strain CpI1, the First Frankia Strain Isolated from Root Nodules of Comptonia peregrina.</title>
        <authorList>
            <person name="Oshone R."/>
            <person name="Hurst S.G.IV."/>
            <person name="Abebe-Akele F."/>
            <person name="Simpson S."/>
            <person name="Morris K."/>
            <person name="Thomas W.K."/>
            <person name="Tisa L.S."/>
        </authorList>
    </citation>
    <scope>NUCLEOTIDE SEQUENCE [LARGE SCALE GENOMIC DNA]</scope>
    <source>
        <strain evidence="2">CpI1-S</strain>
    </source>
</reference>
<organism evidence="1 2">
    <name type="scientific">Frankia torreyi</name>
    <dbReference type="NCBI Taxonomy" id="1856"/>
    <lineage>
        <taxon>Bacteria</taxon>
        <taxon>Bacillati</taxon>
        <taxon>Actinomycetota</taxon>
        <taxon>Actinomycetes</taxon>
        <taxon>Frankiales</taxon>
        <taxon>Frankiaceae</taxon>
        <taxon>Frankia</taxon>
    </lineage>
</organism>
<dbReference type="RefSeq" id="WP_044888697.1">
    <property type="nucleotide sequence ID" value="NZ_JYFN01000110.1"/>
</dbReference>
<comment type="caution">
    <text evidence="1">The sequence shown here is derived from an EMBL/GenBank/DDBJ whole genome shotgun (WGS) entry which is preliminary data.</text>
</comment>
<keyword evidence="2" id="KW-1185">Reference proteome</keyword>
<name>A0A0D8B5M8_9ACTN</name>
<dbReference type="PATRIC" id="fig|1502723.3.peg.843"/>
<gene>
    <name evidence="1" type="ORF">FF36_06309</name>
</gene>
<accession>A0A0D8B5M8</accession>
<reference evidence="2" key="1">
    <citation type="submission" date="2015-02" db="EMBL/GenBank/DDBJ databases">
        <title>Draft Genome of Frankia sp. CpI1-S.</title>
        <authorList>
            <person name="Oshone R.T."/>
            <person name="Ngom M."/>
            <person name="Ghodhbane-Gtari F."/>
            <person name="Gtari M."/>
            <person name="Morris K."/>
            <person name="Thomas K."/>
            <person name="Sen A."/>
            <person name="Tisa L.S."/>
        </authorList>
    </citation>
    <scope>NUCLEOTIDE SEQUENCE [LARGE SCALE GENOMIC DNA]</scope>
    <source>
        <strain evidence="2">CpI1-S</strain>
    </source>
</reference>
<evidence type="ECO:0000313" key="1">
    <source>
        <dbReference type="EMBL" id="KJE19405.1"/>
    </source>
</evidence>
<dbReference type="Gene3D" id="3.40.50.300">
    <property type="entry name" value="P-loop containing nucleotide triphosphate hydrolases"/>
    <property type="match status" value="1"/>
</dbReference>
<protein>
    <submittedName>
        <fullName evidence="1">AAA domain</fullName>
    </submittedName>
</protein>
<dbReference type="OrthoDB" id="9811893at2"/>
<dbReference type="SUPFAM" id="SSF52540">
    <property type="entry name" value="P-loop containing nucleoside triphosphate hydrolases"/>
    <property type="match status" value="1"/>
</dbReference>
<dbReference type="EMBL" id="JYFN01000110">
    <property type="protein sequence ID" value="KJE19405.1"/>
    <property type="molecule type" value="Genomic_DNA"/>
</dbReference>
<dbReference type="InterPro" id="IPR027417">
    <property type="entry name" value="P-loop_NTPase"/>
</dbReference>
<dbReference type="AlphaFoldDB" id="A0A0D8B5M8"/>
<dbReference type="Proteomes" id="UP000032545">
    <property type="component" value="Unassembled WGS sequence"/>
</dbReference>
<evidence type="ECO:0000313" key="2">
    <source>
        <dbReference type="Proteomes" id="UP000032545"/>
    </source>
</evidence>